<gene>
    <name evidence="2" type="ORF">GCWU000182_001922</name>
</gene>
<dbReference type="Proteomes" id="UP000019050">
    <property type="component" value="Unassembled WGS sequence"/>
</dbReference>
<dbReference type="AlphaFoldDB" id="W1Q189"/>
<dbReference type="OrthoDB" id="9802897at2"/>
<name>W1Q189_ABIDE</name>
<evidence type="ECO:0000313" key="3">
    <source>
        <dbReference type="Proteomes" id="UP000019050"/>
    </source>
</evidence>
<dbReference type="EMBL" id="ACIN03000017">
    <property type="protein sequence ID" value="ESK64738.1"/>
    <property type="molecule type" value="Genomic_DNA"/>
</dbReference>
<dbReference type="Pfam" id="PF00753">
    <property type="entry name" value="Lactamase_B"/>
    <property type="match status" value="1"/>
</dbReference>
<feature type="domain" description="Metallo-beta-lactamase" evidence="1">
    <location>
        <begin position="23"/>
        <end position="213"/>
    </location>
</feature>
<dbReference type="Gene3D" id="3.60.15.10">
    <property type="entry name" value="Ribonuclease Z/Hydroxyacylglutathione hydrolase-like"/>
    <property type="match status" value="1"/>
</dbReference>
<protein>
    <submittedName>
        <fullName evidence="2">Metallo-beta-lactamase domain protein</fullName>
    </submittedName>
</protein>
<dbReference type="InterPro" id="IPR001279">
    <property type="entry name" value="Metallo-B-lactamas"/>
</dbReference>
<keyword evidence="3" id="KW-1185">Reference proteome</keyword>
<dbReference type="InterPro" id="IPR036866">
    <property type="entry name" value="RibonucZ/Hydroxyglut_hydro"/>
</dbReference>
<dbReference type="PANTHER" id="PTHR42951">
    <property type="entry name" value="METALLO-BETA-LACTAMASE DOMAIN-CONTAINING"/>
    <property type="match status" value="1"/>
</dbReference>
<dbReference type="eggNOG" id="COG0491">
    <property type="taxonomic scope" value="Bacteria"/>
</dbReference>
<comment type="caution">
    <text evidence="2">The sequence shown here is derived from an EMBL/GenBank/DDBJ whole genome shotgun (WGS) entry which is preliminary data.</text>
</comment>
<dbReference type="SMART" id="SM00849">
    <property type="entry name" value="Lactamase_B"/>
    <property type="match status" value="1"/>
</dbReference>
<evidence type="ECO:0000313" key="2">
    <source>
        <dbReference type="EMBL" id="ESK64738.1"/>
    </source>
</evidence>
<sequence>MISMRIKQHGNLYQLTFLPRLFPINAYVYETADALIVLDMGVSNFVKSVQAIEAKTAKPVTHLLITHGHSDHISGISAFAKLYPHAEIVVSAREARILRGDLSLDDTEDQSPISGGWPELDFDIHREVIPGDQVAGFQVVGVPGHTPGSVAYLAPDGTMIAGDAFQTRGGLAVTGDLRIAFPFPAWATWSHKQALASAEAVLKLNPSCLALGHGPLVLNPALELPPVIKRMKERLEHA</sequence>
<proteinExistence type="predicted"/>
<dbReference type="SUPFAM" id="SSF56281">
    <property type="entry name" value="Metallo-hydrolase/oxidoreductase"/>
    <property type="match status" value="1"/>
</dbReference>
<dbReference type="CDD" id="cd07721">
    <property type="entry name" value="yflN-like_MBL-fold"/>
    <property type="match status" value="1"/>
</dbReference>
<dbReference type="PANTHER" id="PTHR42951:SF9">
    <property type="entry name" value="METAL-DEPENDENT HYDROLASE"/>
    <property type="match status" value="1"/>
</dbReference>
<evidence type="ECO:0000259" key="1">
    <source>
        <dbReference type="SMART" id="SM00849"/>
    </source>
</evidence>
<dbReference type="HOGENOM" id="CLU_030571_2_4_9"/>
<reference evidence="2" key="1">
    <citation type="submission" date="2013-06" db="EMBL/GenBank/DDBJ databases">
        <authorList>
            <person name="Weinstock G."/>
            <person name="Sodergren E."/>
            <person name="Clifton S."/>
            <person name="Fulton L."/>
            <person name="Fulton B."/>
            <person name="Courtney L."/>
            <person name="Fronick C."/>
            <person name="Harrison M."/>
            <person name="Strong C."/>
            <person name="Farmer C."/>
            <person name="Delahaunty K."/>
            <person name="Markovic C."/>
            <person name="Hall O."/>
            <person name="Minx P."/>
            <person name="Tomlinson C."/>
            <person name="Mitreva M."/>
            <person name="Nelson J."/>
            <person name="Hou S."/>
            <person name="Wollam A."/>
            <person name="Pepin K.H."/>
            <person name="Johnson M."/>
            <person name="Bhonagiri V."/>
            <person name="Nash W.E."/>
            <person name="Warren W."/>
            <person name="Chinwalla A."/>
            <person name="Mardis E.R."/>
            <person name="Wilson R.K."/>
        </authorList>
    </citation>
    <scope>NUCLEOTIDE SEQUENCE [LARGE SCALE GENOMIC DNA]</scope>
    <source>
        <strain evidence="2">ATCC 49176</strain>
    </source>
</reference>
<dbReference type="InterPro" id="IPR050855">
    <property type="entry name" value="NDM-1-like"/>
</dbReference>
<organism evidence="2 3">
    <name type="scientific">Abiotrophia defectiva ATCC 49176</name>
    <dbReference type="NCBI Taxonomy" id="592010"/>
    <lineage>
        <taxon>Bacteria</taxon>
        <taxon>Bacillati</taxon>
        <taxon>Bacillota</taxon>
        <taxon>Bacilli</taxon>
        <taxon>Lactobacillales</taxon>
        <taxon>Aerococcaceae</taxon>
        <taxon>Abiotrophia</taxon>
    </lineage>
</organism>
<dbReference type="STRING" id="592010.GCWU000182_001922"/>
<accession>W1Q189</accession>